<accession>A0A6M3IPE8</accession>
<dbReference type="EMBL" id="MT141371">
    <property type="protein sequence ID" value="QJA59480.1"/>
    <property type="molecule type" value="Genomic_DNA"/>
</dbReference>
<dbReference type="EMBL" id="MT142148">
    <property type="protein sequence ID" value="QJA75214.1"/>
    <property type="molecule type" value="Genomic_DNA"/>
</dbReference>
<proteinExistence type="predicted"/>
<evidence type="ECO:0000313" key="2">
    <source>
        <dbReference type="EMBL" id="QJA75214.1"/>
    </source>
</evidence>
<organism evidence="1">
    <name type="scientific">viral metagenome</name>
    <dbReference type="NCBI Taxonomy" id="1070528"/>
    <lineage>
        <taxon>unclassified sequences</taxon>
        <taxon>metagenomes</taxon>
        <taxon>organismal metagenomes</taxon>
    </lineage>
</organism>
<sequence>MGMGNLYQILTARQAVADAEKKLADECIESRIEHCWCVEINEDLVIAVEKARAKLAELEASENE</sequence>
<gene>
    <name evidence="2" type="ORF">MM415A01857_0007</name>
    <name evidence="1" type="ORF">MM415B01290_0013</name>
</gene>
<name>A0A6M3IPE8_9ZZZZ</name>
<evidence type="ECO:0000313" key="1">
    <source>
        <dbReference type="EMBL" id="QJA59480.1"/>
    </source>
</evidence>
<dbReference type="AlphaFoldDB" id="A0A6M3IPE8"/>
<protein>
    <submittedName>
        <fullName evidence="1">Uncharacterized protein</fullName>
    </submittedName>
</protein>
<reference evidence="1" key="1">
    <citation type="submission" date="2020-03" db="EMBL/GenBank/DDBJ databases">
        <title>The deep terrestrial virosphere.</title>
        <authorList>
            <person name="Holmfeldt K."/>
            <person name="Nilsson E."/>
            <person name="Simone D."/>
            <person name="Lopez-Fernandez M."/>
            <person name="Wu X."/>
            <person name="de Brujin I."/>
            <person name="Lundin D."/>
            <person name="Andersson A."/>
            <person name="Bertilsson S."/>
            <person name="Dopson M."/>
        </authorList>
    </citation>
    <scope>NUCLEOTIDE SEQUENCE</scope>
    <source>
        <strain evidence="2">MM415A01857</strain>
        <strain evidence="1">MM415B01290</strain>
    </source>
</reference>